<sequence length="498" mass="53195">MPKRALATTASSSPSKRTRRSPSPAQDSTSVPQDAAGKGKWKDWPAPRTQMDEAKEWIRECVRNKHRVLLCPDKDADGLSSALVLSRTLRALSHPPSLTAIYHLPRGLNIHSSLASEGMLATFPSQGGPTRCIVLDQGSRPGPPLLPPSQCKTLIIDHHLSSTFPSDSQVLSACHSLPVATTSLLTYSLCAELVPELRGKGALALGALVGVYGDLGSGKVKFGAEGEPWPASLAPVEKARTKSALSKSVALLNAPRRTPEFNVSDAYAALEAAADAEEAKPGTGLKRVLGDEKLLEAKERTSAETARWQAAPPVFSKDGRIAVVTVDSGYQIHPVIATRWTGTLRKAKTLVCVMCANTGYTPGHVHFSCRAPRQPDAPPPDLIAFLTSLKPLCDALSPNWSLRVGSDFARGHREATGGIIRREEWEVLMRAVELGVRKEKTEGGGKGGGGKKVIDPGQKNTLDGFFKVKGKKGKEGDGKEGIAKKEEDVKESTAIVVE</sequence>
<dbReference type="InterPro" id="IPR001667">
    <property type="entry name" value="DDH_dom"/>
</dbReference>
<feature type="compositionally biased region" description="Low complexity" evidence="1">
    <location>
        <begin position="7"/>
        <end position="25"/>
    </location>
</feature>
<dbReference type="Proteomes" id="UP000239560">
    <property type="component" value="Unassembled WGS sequence"/>
</dbReference>
<dbReference type="InterPro" id="IPR051673">
    <property type="entry name" value="SSDNA_exonuclease_RecJ"/>
</dbReference>
<protein>
    <recommendedName>
        <fullName evidence="2">DDH domain-containing protein</fullName>
    </recommendedName>
</protein>
<dbReference type="AlphaFoldDB" id="A0A2S9ZXI2"/>
<evidence type="ECO:0000313" key="4">
    <source>
        <dbReference type="Proteomes" id="UP000239560"/>
    </source>
</evidence>
<feature type="region of interest" description="Disordered" evidence="1">
    <location>
        <begin position="439"/>
        <end position="498"/>
    </location>
</feature>
<comment type="caution">
    <text evidence="3">The sequence shown here is derived from an EMBL/GenBank/DDBJ whole genome shotgun (WGS) entry which is preliminary data.</text>
</comment>
<evidence type="ECO:0000259" key="2">
    <source>
        <dbReference type="Pfam" id="PF01368"/>
    </source>
</evidence>
<feature type="domain" description="DDH" evidence="2">
    <location>
        <begin position="68"/>
        <end position="191"/>
    </location>
</feature>
<dbReference type="Gene3D" id="3.90.1640.30">
    <property type="match status" value="1"/>
</dbReference>
<accession>A0A2S9ZXI2</accession>
<organism evidence="3 4">
    <name type="scientific">Rhodotorula toruloides</name>
    <name type="common">Yeast</name>
    <name type="synonym">Rhodosporidium toruloides</name>
    <dbReference type="NCBI Taxonomy" id="5286"/>
    <lineage>
        <taxon>Eukaryota</taxon>
        <taxon>Fungi</taxon>
        <taxon>Dikarya</taxon>
        <taxon>Basidiomycota</taxon>
        <taxon>Pucciniomycotina</taxon>
        <taxon>Microbotryomycetes</taxon>
        <taxon>Sporidiobolales</taxon>
        <taxon>Sporidiobolaceae</taxon>
        <taxon>Rhodotorula</taxon>
    </lineage>
</organism>
<evidence type="ECO:0000313" key="3">
    <source>
        <dbReference type="EMBL" id="PRQ70489.1"/>
    </source>
</evidence>
<reference evidence="3 4" key="1">
    <citation type="journal article" date="2018" name="Elife">
        <title>Functional genomics of lipid metabolism in the oleaginous yeast Rhodosporidium toruloides.</title>
        <authorList>
            <person name="Coradetti S.T."/>
            <person name="Pinel D."/>
            <person name="Geiselman G."/>
            <person name="Ito M."/>
            <person name="Mondo S."/>
            <person name="Reilly M.C."/>
            <person name="Cheng Y.F."/>
            <person name="Bauer S."/>
            <person name="Grigoriev I."/>
            <person name="Gladden J.M."/>
            <person name="Simmons B.A."/>
            <person name="Brem R."/>
            <person name="Arkin A.P."/>
            <person name="Skerker J.M."/>
        </authorList>
    </citation>
    <scope>NUCLEOTIDE SEQUENCE [LARGE SCALE GENOMIC DNA]</scope>
    <source>
        <strain evidence="3 4">NBRC 0880</strain>
    </source>
</reference>
<dbReference type="PANTHER" id="PTHR30255:SF2">
    <property type="entry name" value="SINGLE-STRANDED-DNA-SPECIFIC EXONUCLEASE RECJ"/>
    <property type="match status" value="1"/>
</dbReference>
<name>A0A2S9ZXI2_RHOTO</name>
<dbReference type="PANTHER" id="PTHR30255">
    <property type="entry name" value="SINGLE-STRANDED-DNA-SPECIFIC EXONUCLEASE RECJ"/>
    <property type="match status" value="1"/>
</dbReference>
<dbReference type="InterPro" id="IPR038763">
    <property type="entry name" value="DHH_sf"/>
</dbReference>
<dbReference type="EMBL" id="LCTV02000015">
    <property type="protein sequence ID" value="PRQ70489.1"/>
    <property type="molecule type" value="Genomic_DNA"/>
</dbReference>
<dbReference type="SUPFAM" id="SSF64182">
    <property type="entry name" value="DHH phosphoesterases"/>
    <property type="match status" value="1"/>
</dbReference>
<dbReference type="GO" id="GO:0004527">
    <property type="term" value="F:exonuclease activity"/>
    <property type="evidence" value="ECO:0007669"/>
    <property type="project" value="UniProtKB-KW"/>
</dbReference>
<feature type="compositionally biased region" description="Basic and acidic residues" evidence="1">
    <location>
        <begin position="473"/>
        <end position="491"/>
    </location>
</feature>
<dbReference type="OrthoDB" id="284473at2759"/>
<evidence type="ECO:0000256" key="1">
    <source>
        <dbReference type="SAM" id="MobiDB-lite"/>
    </source>
</evidence>
<feature type="compositionally biased region" description="Basic and acidic residues" evidence="1">
    <location>
        <begin position="40"/>
        <end position="49"/>
    </location>
</feature>
<dbReference type="Pfam" id="PF01368">
    <property type="entry name" value="DHH"/>
    <property type="match status" value="1"/>
</dbReference>
<proteinExistence type="predicted"/>
<feature type="region of interest" description="Disordered" evidence="1">
    <location>
        <begin position="1"/>
        <end position="49"/>
    </location>
</feature>
<gene>
    <name evidence="3" type="ORF">AAT19DRAFT_11238</name>
</gene>